<reference evidence="3 4" key="1">
    <citation type="journal article" date="2020" name="ISME J.">
        <title>Uncovering the hidden diversity of litter-decomposition mechanisms in mushroom-forming fungi.</title>
        <authorList>
            <person name="Floudas D."/>
            <person name="Bentzer J."/>
            <person name="Ahren D."/>
            <person name="Johansson T."/>
            <person name="Persson P."/>
            <person name="Tunlid A."/>
        </authorList>
    </citation>
    <scope>NUCLEOTIDE SEQUENCE [LARGE SCALE GENOMIC DNA]</scope>
    <source>
        <strain evidence="3 4">CBS 406.79</strain>
    </source>
</reference>
<dbReference type="Proteomes" id="UP000518752">
    <property type="component" value="Unassembled WGS sequence"/>
</dbReference>
<feature type="region of interest" description="Disordered" evidence="1">
    <location>
        <begin position="1"/>
        <end position="74"/>
    </location>
</feature>
<evidence type="ECO:0008006" key="5">
    <source>
        <dbReference type="Google" id="ProtNLM"/>
    </source>
</evidence>
<protein>
    <recommendedName>
        <fullName evidence="5">HIG1 domain-containing protein</fullName>
    </recommendedName>
</protein>
<gene>
    <name evidence="3" type="ORF">D9757_004367</name>
</gene>
<dbReference type="EMBL" id="JAACJN010000022">
    <property type="protein sequence ID" value="KAF5389346.1"/>
    <property type="molecule type" value="Genomic_DNA"/>
</dbReference>
<evidence type="ECO:0000313" key="4">
    <source>
        <dbReference type="Proteomes" id="UP000518752"/>
    </source>
</evidence>
<evidence type="ECO:0000256" key="2">
    <source>
        <dbReference type="SAM" id="Phobius"/>
    </source>
</evidence>
<keyword evidence="4" id="KW-1185">Reference proteome</keyword>
<dbReference type="AlphaFoldDB" id="A0A8H5MD69"/>
<dbReference type="OrthoDB" id="2553651at2759"/>
<keyword evidence="2" id="KW-1133">Transmembrane helix</keyword>
<evidence type="ECO:0000313" key="3">
    <source>
        <dbReference type="EMBL" id="KAF5389346.1"/>
    </source>
</evidence>
<feature type="transmembrane region" description="Helical" evidence="2">
    <location>
        <begin position="98"/>
        <end position="119"/>
    </location>
</feature>
<comment type="caution">
    <text evidence="3">The sequence shown here is derived from an EMBL/GenBank/DDBJ whole genome shotgun (WGS) entry which is preliminary data.</text>
</comment>
<accession>A0A8H5MD69</accession>
<proteinExistence type="predicted"/>
<evidence type="ECO:0000256" key="1">
    <source>
        <dbReference type="SAM" id="MobiDB-lite"/>
    </source>
</evidence>
<organism evidence="3 4">
    <name type="scientific">Collybiopsis confluens</name>
    <dbReference type="NCBI Taxonomy" id="2823264"/>
    <lineage>
        <taxon>Eukaryota</taxon>
        <taxon>Fungi</taxon>
        <taxon>Dikarya</taxon>
        <taxon>Basidiomycota</taxon>
        <taxon>Agaricomycotina</taxon>
        <taxon>Agaricomycetes</taxon>
        <taxon>Agaricomycetidae</taxon>
        <taxon>Agaricales</taxon>
        <taxon>Marasmiineae</taxon>
        <taxon>Omphalotaceae</taxon>
        <taxon>Collybiopsis</taxon>
    </lineage>
</organism>
<keyword evidence="2" id="KW-0812">Transmembrane</keyword>
<name>A0A8H5MD69_9AGAR</name>
<keyword evidence="2" id="KW-0472">Membrane</keyword>
<sequence>MSYAAAAGSFIPPNQPQPDQALLNTESPTAPTVADDTAKVNVVHPQFKEHPATITSQNRPVPPDSKTPSSSRRRLKEVEAEGAYLWNVARHYLFRPGVAGGLVGLINVGLLAGATRAFYTQPQLRNDRRIIASAVAATLVTLGVEGFAAEKYAQTPQGQAEARRARKKEP</sequence>